<reference evidence="1 2" key="1">
    <citation type="submission" date="2018-07" db="EMBL/GenBank/DDBJ databases">
        <title>Genomic Encyclopedia of Type Strains, Phase III (KMG-III): the genomes of soil and plant-associated and newly described type strains.</title>
        <authorList>
            <person name="Whitman W."/>
        </authorList>
    </citation>
    <scope>NUCLEOTIDE SEQUENCE [LARGE SCALE GENOMIC DNA]</scope>
    <source>
        <strain evidence="1 2">CECT 7948</strain>
    </source>
</reference>
<gene>
    <name evidence="1" type="ORF">DFQ09_11060</name>
</gene>
<dbReference type="AlphaFoldDB" id="A0A3D9LMH2"/>
<protein>
    <submittedName>
        <fullName evidence="1">Uncharacterized protein</fullName>
    </submittedName>
</protein>
<comment type="caution">
    <text evidence="1">The sequence shown here is derived from an EMBL/GenBank/DDBJ whole genome shotgun (WGS) entry which is preliminary data.</text>
</comment>
<evidence type="ECO:0000313" key="2">
    <source>
        <dbReference type="Proteomes" id="UP000256919"/>
    </source>
</evidence>
<name>A0A3D9LMH2_9FLAO</name>
<dbReference type="EMBL" id="QREI01000010">
    <property type="protein sequence ID" value="REE07866.1"/>
    <property type="molecule type" value="Genomic_DNA"/>
</dbReference>
<accession>A0A3D9LMH2</accession>
<sequence length="87" mass="10167">MEFTHCYSNLLKANGVPHIGVRQYQYTFNIMVLEVRISEQNKIHQSITDSDSKALLYRRSYDLYNKLNTLTKGKEPKDIMKAIIESI</sequence>
<organism evidence="1 2">
    <name type="scientific">Winogradskyella pacifica</name>
    <dbReference type="NCBI Taxonomy" id="664642"/>
    <lineage>
        <taxon>Bacteria</taxon>
        <taxon>Pseudomonadati</taxon>
        <taxon>Bacteroidota</taxon>
        <taxon>Flavobacteriia</taxon>
        <taxon>Flavobacteriales</taxon>
        <taxon>Flavobacteriaceae</taxon>
        <taxon>Winogradskyella</taxon>
    </lineage>
</organism>
<evidence type="ECO:0000313" key="1">
    <source>
        <dbReference type="EMBL" id="REE07866.1"/>
    </source>
</evidence>
<keyword evidence="2" id="KW-1185">Reference proteome</keyword>
<dbReference type="Proteomes" id="UP000256919">
    <property type="component" value="Unassembled WGS sequence"/>
</dbReference>
<proteinExistence type="predicted"/>